<comment type="caution">
    <text evidence="4">The sequence shown here is derived from an EMBL/GenBank/DDBJ whole genome shotgun (WGS) entry which is preliminary data.</text>
</comment>
<keyword evidence="1" id="KW-0175">Coiled coil</keyword>
<sequence length="1049" mass="117195">MYDFNLVIYLIFFATLWSLPFCEGATHWVVTEDGRIQQQADSIFNLKSPYDLVTFIHQQSAYDRLKILREEYLEEKRKVIEARERERAEIQLTFYKEDPDCVDAGKHISEFKLYLDMTNPFTTNDINIPDHVSLCQPLPSHFEPPYCRNELPTVIYSYDHLEGVNGKHQLNASVEPTLLASLSSYFKTAEDLGGHVSVAMEQNSSSWVLLNLAAYYWRIKGNGLEAIECLRQALYFSPREHKDQALVSLAAVLYHANYSHESLVLLHAAMDTGNELSLYHFLLGNIYASLKMYEMADLSYRFMLVMSPDTESLCERVKAVRCELKLTDLLQQQHLNFNESMDSLKTPELDLTTKLSSEELEKKQLLPLEVFKMQLKQMFALIQDSSRYQDTCKSRASPLEKNLPTQSDPGGPKDKQTNEALSGETVTSASSREDSKYQARLFFLVQNGKSGIERLDKTSETLSEAANAPSDNSNISSEEETMRNLQEARLALNRLNSIIKTVSCSRQSASSTMDVADEMSSQSGSSVDSGDASKTTSTPIKATSTKSAQMKAGDSQRVGRRGEIGVMMPSRDSDRRKDNAEIIFLEETKFSKQKGESLLISKNGPGLKWNEMASKNTREDSNVELLFEEAKGSRHIGPKHTPPLQSQDMLVLAQNCHSVGAKRRKGEASAMECLTQDTDLQTQSSTTPFTIPQTNAETDFSKSTTNSEQTGSDDSAKVSSNDMASDQSSLKEKVRENGEENKVDRNETIDGKSEKDSDLNVVGNSEMKGSKQSEIVAPVGESEGAENSDSTVVDKSELKISSDQDSGVEKTSEEEDQNLEESGKDNGEGEGKISSPDRNANEKFNVNGDKDSKQNKHATVEADESLEKGEKSTSSKSQMEEERTDYKSRKTVHNDKASQTIKERVREAEFLHKVGAGSNVFETNFMNVRTSGALHELSDEECKHIEGVHALIMRNKHFSAWLSLDTKNIDVRTHMDFVSDVHNFAKEPRCTAKIRNNFHTFASLQGVANAGKLEQVAEAGLTQTLLTVGRTLQDSIDEMGTRIFNALQK</sequence>
<dbReference type="PANTHER" id="PTHR16091:SF1">
    <property type="entry name" value="TETRATRICOPEPTIDE REPEAT PROTEIN 17"/>
    <property type="match status" value="1"/>
</dbReference>
<protein>
    <recommendedName>
        <fullName evidence="6">Tetratricopeptide repeat protein 17</fullName>
    </recommendedName>
</protein>
<evidence type="ECO:0000256" key="2">
    <source>
        <dbReference type="SAM" id="MobiDB-lite"/>
    </source>
</evidence>
<keyword evidence="3" id="KW-0732">Signal</keyword>
<feature type="compositionally biased region" description="Basic and acidic residues" evidence="2">
    <location>
        <begin position="792"/>
        <end position="811"/>
    </location>
</feature>
<feature type="region of interest" description="Disordered" evidence="2">
    <location>
        <begin position="392"/>
        <end position="432"/>
    </location>
</feature>
<dbReference type="EMBL" id="CALNXI010001417">
    <property type="protein sequence ID" value="CAH3168394.1"/>
    <property type="molecule type" value="Genomic_DNA"/>
</dbReference>
<feature type="coiled-coil region" evidence="1">
    <location>
        <begin position="65"/>
        <end position="93"/>
    </location>
</feature>
<reference evidence="4 5" key="1">
    <citation type="submission" date="2022-05" db="EMBL/GenBank/DDBJ databases">
        <authorList>
            <consortium name="Genoscope - CEA"/>
            <person name="William W."/>
        </authorList>
    </citation>
    <scope>NUCLEOTIDE SEQUENCE [LARGE SCALE GENOMIC DNA]</scope>
</reference>
<evidence type="ECO:0000313" key="4">
    <source>
        <dbReference type="EMBL" id="CAH3168394.1"/>
    </source>
</evidence>
<accession>A0ABN8QPJ3</accession>
<dbReference type="PANTHER" id="PTHR16091">
    <property type="entry name" value="TTC17 PROTEIN"/>
    <property type="match status" value="1"/>
</dbReference>
<gene>
    <name evidence="4" type="ORF">PEVE_00006468</name>
</gene>
<feature type="signal peptide" evidence="3">
    <location>
        <begin position="1"/>
        <end position="24"/>
    </location>
</feature>
<evidence type="ECO:0000256" key="3">
    <source>
        <dbReference type="SAM" id="SignalP"/>
    </source>
</evidence>
<dbReference type="SUPFAM" id="SSF48452">
    <property type="entry name" value="TPR-like"/>
    <property type="match status" value="1"/>
</dbReference>
<feature type="region of interest" description="Disordered" evidence="2">
    <location>
        <begin position="679"/>
        <end position="898"/>
    </location>
</feature>
<dbReference type="Proteomes" id="UP001159427">
    <property type="component" value="Unassembled WGS sequence"/>
</dbReference>
<evidence type="ECO:0000313" key="5">
    <source>
        <dbReference type="Proteomes" id="UP001159427"/>
    </source>
</evidence>
<feature type="chain" id="PRO_5046262788" description="Tetratricopeptide repeat protein 17" evidence="3">
    <location>
        <begin position="25"/>
        <end position="1049"/>
    </location>
</feature>
<feature type="compositionally biased region" description="Polar residues" evidence="2">
    <location>
        <begin position="461"/>
        <end position="476"/>
    </location>
</feature>
<feature type="region of interest" description="Disordered" evidence="2">
    <location>
        <begin position="503"/>
        <end position="562"/>
    </location>
</feature>
<evidence type="ECO:0000256" key="1">
    <source>
        <dbReference type="SAM" id="Coils"/>
    </source>
</evidence>
<evidence type="ECO:0008006" key="6">
    <source>
        <dbReference type="Google" id="ProtNLM"/>
    </source>
</evidence>
<feature type="compositionally biased region" description="Polar residues" evidence="2">
    <location>
        <begin position="688"/>
        <end position="728"/>
    </location>
</feature>
<dbReference type="Gene3D" id="1.25.40.10">
    <property type="entry name" value="Tetratricopeptide repeat domain"/>
    <property type="match status" value="1"/>
</dbReference>
<proteinExistence type="predicted"/>
<feature type="compositionally biased region" description="Basic and acidic residues" evidence="2">
    <location>
        <begin position="848"/>
        <end position="898"/>
    </location>
</feature>
<feature type="compositionally biased region" description="Low complexity" evidence="2">
    <location>
        <begin position="520"/>
        <end position="533"/>
    </location>
</feature>
<feature type="compositionally biased region" description="Polar residues" evidence="2">
    <location>
        <begin position="503"/>
        <end position="513"/>
    </location>
</feature>
<feature type="region of interest" description="Disordered" evidence="2">
    <location>
        <begin position="461"/>
        <end position="482"/>
    </location>
</feature>
<feature type="compositionally biased region" description="Polar residues" evidence="2">
    <location>
        <begin position="418"/>
        <end position="430"/>
    </location>
</feature>
<feature type="compositionally biased region" description="Polar residues" evidence="2">
    <location>
        <begin position="534"/>
        <end position="548"/>
    </location>
</feature>
<dbReference type="InterPro" id="IPR052630">
    <property type="entry name" value="TTC17"/>
</dbReference>
<dbReference type="InterPro" id="IPR011990">
    <property type="entry name" value="TPR-like_helical_dom_sf"/>
</dbReference>
<feature type="compositionally biased region" description="Basic and acidic residues" evidence="2">
    <location>
        <begin position="821"/>
        <end position="831"/>
    </location>
</feature>
<keyword evidence="5" id="KW-1185">Reference proteome</keyword>
<organism evidence="4 5">
    <name type="scientific">Porites evermanni</name>
    <dbReference type="NCBI Taxonomy" id="104178"/>
    <lineage>
        <taxon>Eukaryota</taxon>
        <taxon>Metazoa</taxon>
        <taxon>Cnidaria</taxon>
        <taxon>Anthozoa</taxon>
        <taxon>Hexacorallia</taxon>
        <taxon>Scleractinia</taxon>
        <taxon>Fungiina</taxon>
        <taxon>Poritidae</taxon>
        <taxon>Porites</taxon>
    </lineage>
</organism>
<feature type="compositionally biased region" description="Basic and acidic residues" evidence="2">
    <location>
        <begin position="729"/>
        <end position="758"/>
    </location>
</feature>
<feature type="non-terminal residue" evidence="4">
    <location>
        <position position="1049"/>
    </location>
</feature>
<name>A0ABN8QPJ3_9CNID</name>